<feature type="compositionally biased region" description="Acidic residues" evidence="1">
    <location>
        <begin position="327"/>
        <end position="336"/>
    </location>
</feature>
<proteinExistence type="predicted"/>
<dbReference type="SUPFAM" id="SSF53300">
    <property type="entry name" value="vWA-like"/>
    <property type="match status" value="1"/>
</dbReference>
<dbReference type="EC" id="6.6.1.1" evidence="3"/>
<dbReference type="eggNOG" id="COG1240">
    <property type="taxonomic scope" value="Bacteria"/>
</dbReference>
<dbReference type="InterPro" id="IPR002035">
    <property type="entry name" value="VWF_A"/>
</dbReference>
<keyword evidence="4" id="KW-1185">Reference proteome</keyword>
<reference evidence="3 4" key="1">
    <citation type="journal article" date="2008" name="J. Biotechnol.">
        <title>Ultrafast pyrosequencing of Corynebacterium kroppenstedtii DSM44385 revealed insights into the physiology of a lipophilic corynebacterium that lacks mycolic acids.</title>
        <authorList>
            <person name="Tauch A."/>
            <person name="Schneider J."/>
            <person name="Szczepanowski R."/>
            <person name="Tilker A."/>
            <person name="Viehoever P."/>
            <person name="Gartemann K.-H."/>
            <person name="Arnold W."/>
            <person name="Blom J."/>
            <person name="Brinkrolf K."/>
            <person name="Brune I."/>
            <person name="Goetker S."/>
            <person name="Weisshaar B."/>
            <person name="Goesmann A."/>
            <person name="Droege M."/>
            <person name="Puehler A."/>
        </authorList>
    </citation>
    <scope>NUCLEOTIDE SEQUENCE [LARGE SCALE GENOMIC DNA]</scope>
    <source>
        <strain evidence="4">DSM 44385 / JCM 11950 / CIP 105744 / CCUG 35717</strain>
    </source>
</reference>
<dbReference type="EMBL" id="CP001620">
    <property type="protein sequence ID" value="ACR17384.1"/>
    <property type="molecule type" value="Genomic_DNA"/>
</dbReference>
<gene>
    <name evidence="3" type="primary">chlD1</name>
    <name evidence="3" type="ordered locus">ckrop_0621</name>
</gene>
<protein>
    <submittedName>
        <fullName evidence="3">Magnesium-chelatase subunit D</fullName>
        <ecNumber evidence="3">6.6.1.1</ecNumber>
    </submittedName>
</protein>
<feature type="region of interest" description="Disordered" evidence="1">
    <location>
        <begin position="614"/>
        <end position="665"/>
    </location>
</feature>
<dbReference type="GO" id="GO:0016851">
    <property type="term" value="F:magnesium chelatase activity"/>
    <property type="evidence" value="ECO:0007669"/>
    <property type="project" value="UniProtKB-EC"/>
</dbReference>
<dbReference type="Proteomes" id="UP000001473">
    <property type="component" value="Chromosome"/>
</dbReference>
<organism evidence="3 4">
    <name type="scientific">Corynebacterium kroppenstedtii (strain DSM 44385 / JCM 11950 / CIP 105744 / CCUG 35717)</name>
    <dbReference type="NCBI Taxonomy" id="645127"/>
    <lineage>
        <taxon>Bacteria</taxon>
        <taxon>Bacillati</taxon>
        <taxon>Actinomycetota</taxon>
        <taxon>Actinomycetes</taxon>
        <taxon>Mycobacteriales</taxon>
        <taxon>Corynebacteriaceae</taxon>
        <taxon>Corynebacterium</taxon>
    </lineage>
</organism>
<feature type="compositionally biased region" description="Basic and acidic residues" evidence="1">
    <location>
        <begin position="287"/>
        <end position="312"/>
    </location>
</feature>
<keyword evidence="3" id="KW-0436">Ligase</keyword>
<dbReference type="HOGENOM" id="CLU_412641_0_0_11"/>
<dbReference type="RefSeq" id="WP_012731271.1">
    <property type="nucleotide sequence ID" value="NC_012704.1"/>
</dbReference>
<feature type="region of interest" description="Disordered" evidence="1">
    <location>
        <begin position="179"/>
        <end position="220"/>
    </location>
</feature>
<dbReference type="InterPro" id="IPR036465">
    <property type="entry name" value="vWFA_dom_sf"/>
</dbReference>
<feature type="region of interest" description="Disordered" evidence="1">
    <location>
        <begin position="73"/>
        <end position="93"/>
    </location>
</feature>
<dbReference type="AlphaFoldDB" id="C4LHS9"/>
<dbReference type="Gene3D" id="3.40.50.410">
    <property type="entry name" value="von Willebrand factor, type A domain"/>
    <property type="match status" value="1"/>
</dbReference>
<dbReference type="STRING" id="645127.ckrop_0621"/>
<feature type="compositionally biased region" description="Low complexity" evidence="1">
    <location>
        <begin position="313"/>
        <end position="322"/>
    </location>
</feature>
<accession>C4LHS9</accession>
<dbReference type="PANTHER" id="PTHR43473">
    <property type="entry name" value="MAGNESIUM-CHELATASE SUBUNIT CHLD, CHLOROPLASTIC"/>
    <property type="match status" value="1"/>
</dbReference>
<feature type="compositionally biased region" description="Basic residues" evidence="1">
    <location>
        <begin position="619"/>
        <end position="633"/>
    </location>
</feature>
<dbReference type="Pfam" id="PF13519">
    <property type="entry name" value="VWA_2"/>
    <property type="match status" value="1"/>
</dbReference>
<feature type="region of interest" description="Disordered" evidence="1">
    <location>
        <begin position="279"/>
        <end position="414"/>
    </location>
</feature>
<feature type="compositionally biased region" description="Basic and acidic residues" evidence="1">
    <location>
        <begin position="353"/>
        <end position="367"/>
    </location>
</feature>
<dbReference type="PANTHER" id="PTHR43473:SF2">
    <property type="entry name" value="MAGNESIUM-CHELATASE SUBUNIT CHLD, CHLOROPLASTIC"/>
    <property type="match status" value="1"/>
</dbReference>
<feature type="domain" description="VWFA" evidence="2">
    <location>
        <begin position="478"/>
        <end position="579"/>
    </location>
</feature>
<evidence type="ECO:0000313" key="3">
    <source>
        <dbReference type="EMBL" id="ACR17384.1"/>
    </source>
</evidence>
<feature type="compositionally biased region" description="Basic and acidic residues" evidence="1">
    <location>
        <begin position="184"/>
        <end position="197"/>
    </location>
</feature>
<evidence type="ECO:0000259" key="2">
    <source>
        <dbReference type="Pfam" id="PF13519"/>
    </source>
</evidence>
<evidence type="ECO:0000256" key="1">
    <source>
        <dbReference type="SAM" id="MobiDB-lite"/>
    </source>
</evidence>
<evidence type="ECO:0000313" key="4">
    <source>
        <dbReference type="Proteomes" id="UP000001473"/>
    </source>
</evidence>
<sequence length="665" mass="71917">MAHPDSLAHAIDALQVWVQARPSWLLLTGDSVRINESLDVLGELWADTKHGSVIRVSPSMTPADVTQVSTSFNHDRSDVARGDGSALGDDVPERNAPQRDGLVIIHNAHLLEVDTAAAVAQHFSSCHVISAVPDSRQASTLDEVPAVILDHVGPILSAPYATDPDMIATLASRDMPAVASRTTTVDEVRVTDEHGDADGSDVGTKNSDTRKDNVQPVNGDDELSQWVARALMTHLGSQATPGLLLDAIYMAHGARTLGHATEHVHEAIVDMFIRPRLPEDVDDSDFDDHPRDNDENGGDENHDGNSEEENNKLSKNANPAAARPDDADTTSDEEPGADTAPEVSSPSESDSGDTSREERNDPPHNDDASTGAEARNTDPVDKPDDQPLAIPHIPRRGRTSTTVWPGRHGPRGISHRGRVRRVMPARTHDTDLAILPTLAAAAPWQRFRHRHQDDQRRIILTRDDLRTAQRGSAGGELVIIIVDASGSMGRGAIRTAKSTALEVLQSSYRDRSKVCIIVARGHEAAIGLPVTRSLSRARRCLTSLPTGGGTPLASARLRAASIARRFPPELVRVIELSDGRANVGLPHSHGNPADDADRAKYELDAMVSSVTCIPVSSRGRSRRRRRARNRNRRNSTGTMNKPAELTQDGYAIPNESAPSRSYPRA</sequence>
<name>C4LHS9_CORK4</name>
<dbReference type="KEGG" id="ckp:ckrop_0621"/>
<feature type="compositionally biased region" description="Basic and acidic residues" evidence="1">
    <location>
        <begin position="375"/>
        <end position="385"/>
    </location>
</feature>